<evidence type="ECO:0000256" key="1">
    <source>
        <dbReference type="SAM" id="MobiDB-lite"/>
    </source>
</evidence>
<feature type="compositionally biased region" description="Low complexity" evidence="1">
    <location>
        <begin position="59"/>
        <end position="74"/>
    </location>
</feature>
<dbReference type="AlphaFoldDB" id="A0A1Y6LUM3"/>
<accession>A0A1Y6LUM3</accession>
<dbReference type="Proteomes" id="UP000215453">
    <property type="component" value="Chromosome 10"/>
</dbReference>
<protein>
    <submittedName>
        <fullName evidence="2">Uncharacterized protein</fullName>
    </submittedName>
</protein>
<evidence type="ECO:0000313" key="2">
    <source>
        <dbReference type="EMBL" id="SMY28087.1"/>
    </source>
</evidence>
<dbReference type="EMBL" id="LT882685">
    <property type="protein sequence ID" value="SMY28087.1"/>
    <property type="molecule type" value="Genomic_DNA"/>
</dbReference>
<name>A0A1Y6LUM3_ZYMTR</name>
<sequence length="267" mass="29674">MEYTDDLLDRCYRELASLTAVREATISKEMIQDSSNERPHKRPRTRAAWEAAEHPSPAEPASCSPPSTGCSPPGHADPRHDEPPPLDPHLDFHLKPHPNPLLTPPASSDAMIDPALLNGGTYHTDQQDTEPMSGDRLTGTVQGRYREAGDVDCFLSWSELPAVVQRRATESAVDCAAKSGEWLEAVNKSKYCMESWCKGQGSPTAIVDGDWAACRTCTNTKKVCFRMVKFVPFALPPPRSVRTSIDSAEEIFWIKEGDKRPPFKTWR</sequence>
<organism evidence="2 3">
    <name type="scientific">Zymoseptoria tritici ST99CH_1A5</name>
    <dbReference type="NCBI Taxonomy" id="1276529"/>
    <lineage>
        <taxon>Eukaryota</taxon>
        <taxon>Fungi</taxon>
        <taxon>Dikarya</taxon>
        <taxon>Ascomycota</taxon>
        <taxon>Pezizomycotina</taxon>
        <taxon>Dothideomycetes</taxon>
        <taxon>Dothideomycetidae</taxon>
        <taxon>Mycosphaerellales</taxon>
        <taxon>Mycosphaerellaceae</taxon>
        <taxon>Zymoseptoria</taxon>
    </lineage>
</organism>
<feature type="region of interest" description="Disordered" evidence="1">
    <location>
        <begin position="26"/>
        <end position="101"/>
    </location>
</feature>
<feature type="compositionally biased region" description="Basic and acidic residues" evidence="1">
    <location>
        <begin position="76"/>
        <end position="94"/>
    </location>
</feature>
<proteinExistence type="predicted"/>
<gene>
    <name evidence="2" type="ORF">ZT1A5_G9532</name>
</gene>
<evidence type="ECO:0000313" key="3">
    <source>
        <dbReference type="Proteomes" id="UP000215453"/>
    </source>
</evidence>
<reference evidence="2 3" key="1">
    <citation type="submission" date="2016-10" db="EMBL/GenBank/DDBJ databases">
        <authorList>
            <person name="Varghese N."/>
        </authorList>
    </citation>
    <scope>NUCLEOTIDE SEQUENCE [LARGE SCALE GENOMIC DNA]</scope>
</reference>